<dbReference type="Proteomes" id="UP001140091">
    <property type="component" value="Unassembled WGS sequence"/>
</dbReference>
<dbReference type="InterPro" id="IPR016491">
    <property type="entry name" value="Septin"/>
</dbReference>
<dbReference type="GO" id="GO:0005525">
    <property type="term" value="F:GTP binding"/>
    <property type="evidence" value="ECO:0007669"/>
    <property type="project" value="UniProtKB-KW"/>
</dbReference>
<keyword evidence="5" id="KW-1185">Reference proteome</keyword>
<dbReference type="Pfam" id="PF24139">
    <property type="entry name" value="TPR_TNPO3_IPO13_4th"/>
    <property type="match status" value="1"/>
</dbReference>
<feature type="compositionally biased region" description="Basic and acidic residues" evidence="2">
    <location>
        <begin position="409"/>
        <end position="420"/>
    </location>
</feature>
<keyword evidence="1" id="KW-0342">GTP-binding</keyword>
<keyword evidence="1" id="KW-0547">Nucleotide-binding</keyword>
<accession>A0A9W8JA41</accession>
<dbReference type="Pfam" id="PF00735">
    <property type="entry name" value="Septin"/>
    <property type="match status" value="1"/>
</dbReference>
<dbReference type="Pfam" id="PF24138">
    <property type="entry name" value="TPR_TNPO3_IPO13_2nd"/>
    <property type="match status" value="1"/>
</dbReference>
<dbReference type="GO" id="GO:0032156">
    <property type="term" value="C:septin cytoskeleton"/>
    <property type="evidence" value="ECO:0007669"/>
    <property type="project" value="UniProtKB-ARBA"/>
</dbReference>
<evidence type="ECO:0000313" key="5">
    <source>
        <dbReference type="Proteomes" id="UP001140091"/>
    </source>
</evidence>
<dbReference type="GO" id="GO:0005938">
    <property type="term" value="C:cell cortex"/>
    <property type="evidence" value="ECO:0007669"/>
    <property type="project" value="UniProtKB-ARBA"/>
</dbReference>
<comment type="caution">
    <text evidence="4">The sequence shown here is derived from an EMBL/GenBank/DDBJ whole genome shotgun (WGS) entry which is preliminary data.</text>
</comment>
<comment type="similarity">
    <text evidence="1">Belongs to the TRAFAC class TrmE-Era-EngA-EngB-Septin-like GTPase superfamily. Septin GTPase family.</text>
</comment>
<dbReference type="InterPro" id="IPR030379">
    <property type="entry name" value="G_SEPTIN_dom"/>
</dbReference>
<dbReference type="InterPro" id="IPR058537">
    <property type="entry name" value="TPR_TNPO3_IPO13_4th"/>
</dbReference>
<proteinExistence type="inferred from homology"/>
<dbReference type="CDD" id="cd01850">
    <property type="entry name" value="CDC_Septin"/>
    <property type="match status" value="1"/>
</dbReference>
<dbReference type="PANTHER" id="PTHR12363:SF53">
    <property type="entry name" value="MRNA TRANSPORT REGULATOR MTR10"/>
    <property type="match status" value="1"/>
</dbReference>
<dbReference type="EMBL" id="JANBPK010001037">
    <property type="protein sequence ID" value="KAJ2927160.1"/>
    <property type="molecule type" value="Genomic_DNA"/>
</dbReference>
<dbReference type="InterPro" id="IPR016024">
    <property type="entry name" value="ARM-type_fold"/>
</dbReference>
<feature type="compositionally biased region" description="Polar residues" evidence="2">
    <location>
        <begin position="1"/>
        <end position="24"/>
    </location>
</feature>
<evidence type="ECO:0000256" key="2">
    <source>
        <dbReference type="SAM" id="MobiDB-lite"/>
    </source>
</evidence>
<feature type="region of interest" description="Disordered" evidence="2">
    <location>
        <begin position="409"/>
        <end position="430"/>
    </location>
</feature>
<dbReference type="InterPro" id="IPR057942">
    <property type="entry name" value="TPR_TNPO3_IPO13_3rd"/>
</dbReference>
<dbReference type="Pfam" id="PF08389">
    <property type="entry name" value="Xpo1"/>
    <property type="match status" value="1"/>
</dbReference>
<dbReference type="InterPro" id="IPR057941">
    <property type="entry name" value="TPR_TNPO3_IPO13_2nd"/>
</dbReference>
<dbReference type="PANTHER" id="PTHR12363">
    <property type="entry name" value="TRANSPORTIN 3 AND IMPORTIN 13"/>
    <property type="match status" value="1"/>
</dbReference>
<evidence type="ECO:0000259" key="3">
    <source>
        <dbReference type="PROSITE" id="PS51719"/>
    </source>
</evidence>
<feature type="domain" description="Septin-type G" evidence="3">
    <location>
        <begin position="61"/>
        <end position="334"/>
    </location>
</feature>
<dbReference type="Gene3D" id="3.40.50.300">
    <property type="entry name" value="P-loop containing nucleotide triphosphate hydrolases"/>
    <property type="match status" value="1"/>
</dbReference>
<dbReference type="PROSITE" id="PS51719">
    <property type="entry name" value="G_SEPTIN"/>
    <property type="match status" value="1"/>
</dbReference>
<dbReference type="InterPro" id="IPR013598">
    <property type="entry name" value="Exportin-1/Importin-b-like"/>
</dbReference>
<dbReference type="SUPFAM" id="SSF48371">
    <property type="entry name" value="ARM repeat"/>
    <property type="match status" value="1"/>
</dbReference>
<organism evidence="4 5">
    <name type="scientific">Candolleomyces eurysporus</name>
    <dbReference type="NCBI Taxonomy" id="2828524"/>
    <lineage>
        <taxon>Eukaryota</taxon>
        <taxon>Fungi</taxon>
        <taxon>Dikarya</taxon>
        <taxon>Basidiomycota</taxon>
        <taxon>Agaricomycotina</taxon>
        <taxon>Agaricomycetes</taxon>
        <taxon>Agaricomycetidae</taxon>
        <taxon>Agaricales</taxon>
        <taxon>Agaricineae</taxon>
        <taxon>Psathyrellaceae</taxon>
        <taxon>Candolleomyces</taxon>
    </lineage>
</organism>
<dbReference type="Pfam" id="PF24140">
    <property type="entry name" value="TPR_TNPO3_IPO13_3rd"/>
    <property type="match status" value="1"/>
</dbReference>
<dbReference type="FunFam" id="3.40.50.300:FF:000196">
    <property type="entry name" value="Cell division control 3"/>
    <property type="match status" value="1"/>
</dbReference>
<name>A0A9W8JA41_9AGAR</name>
<gene>
    <name evidence="4" type="ORF">H1R20_g9907</name>
</gene>
<reference evidence="4" key="1">
    <citation type="submission" date="2022-06" db="EMBL/GenBank/DDBJ databases">
        <title>Genome Sequence of Candolleomyces eurysporus.</title>
        <authorList>
            <person name="Buettner E."/>
        </authorList>
    </citation>
    <scope>NUCLEOTIDE SEQUENCE</scope>
    <source>
        <strain evidence="4">VTCC 930004</strain>
    </source>
</reference>
<dbReference type="InterPro" id="IPR027417">
    <property type="entry name" value="P-loop_NTPase"/>
</dbReference>
<dbReference type="Gene3D" id="1.25.10.10">
    <property type="entry name" value="Leucine-rich Repeat Variant"/>
    <property type="match status" value="1"/>
</dbReference>
<sequence length="1298" mass="145614">MAESYMSRTTDVSGNGYANSSNPSLVAPPQGPASNIIRKKLMGYVGFANLPNQVHRKSVRKGFQFTVMVVGESGLGKSTLVNTLFNTTLYPPKEPLPPSAERPKTVAIESIGADIEENGVRLHLTVVDTPGFGDFVNNDDSWKPIVENIESRFDSYLEQENRVNRTKVIDNRVHACLYFIQPTGHSLKQIDIEFMRRLHTKVNLIPIIAKADTLTDEEVADFKQRILADIAHHNIHIFQAPTYENEDEETLAEAEEIASKIPFAVVGSDKIVETPDRRQVRGRAYPWGVVEVDNEDHCDFVKLRQMLVRTYMEELREYTNDVLYENWRTEKLYSMGVAQDSSVFKEINPAARLQEERILHEAKLAKMEAEMKMVFQQKVQEKESKLKQSEEELYARHKEMKDALEKQRAELEDKKRRIESGRPLTPEKASTGRKKGFLLCNVLLQNQDAPPGAKLFAAQTFRAKVTYDLHQVTPENLPALRDTLLEALQRYHTGPRTIIVQLCLALAGIALQLPDWENPVQQMIDTFGMNPATVPTLLQFLTILPEEVNGNTRIPLTDDEYRARVDVLLTNNTQRLLELLSMYFQASGVTVTVRNQIFNCVRTWLVAGEIMASDFANTPLLVAVFEALSSDELFDQAVDVICELIHETQEIDDNMPVIELIVPRLIALKGEIGRLQEDADRVRGLARIFTEAGETYRVLLLEHTETFFPIVEAIGECSAYPDLDIVPITFTFWMRLAQNIQKKRAISSISPLFLDAYKSLMQVMLTHLQFPADLATLTGQEMDSFRSFRHVMGDTLKDCCAVLGTENCLLATHQIIVTALARGPEQVTWQEIEGPLFAMRSMGAELDPQDDVAVPQIMDLISSLPTHPRVRYAALLIISRYSEWIDAHPTYIPGLLTYVSSGFEAQDTEVCAAAGQALKYICQDCKKHLVDFLPTLHTFLSTIGKKLVQDDRRQVYEAIGNVISAMKMEPAAESLRTFAFDILAQLHAITTQTTAPTKAQIQESSDGLENLETMLHVIRGFGNQLPAACQQTCEQSWQIFDTFTLKFGADEELADRITRVIRRGLDFFGDSALSVAPSIVARMSFSFEATGISSYLWIPGKVIGRFGNDEDPNLRGSFKEFYERSTRKFVAILQTSSPREHAEVVEDYVQVLIRLQEMAPDILFESSSFPLAFGGALAGLQVVQSDTIFSSLELILSILNHECMDPTRREQPPKYPIYAAAIKSTISKEGYHLLGCLLSGLIGTFPEDAAANIVSIFRHLAQGWSTQLVGWLGPVLEQLPAGSAPNEAKLQLLNDVTA</sequence>
<feature type="region of interest" description="Disordered" evidence="2">
    <location>
        <begin position="1"/>
        <end position="31"/>
    </location>
</feature>
<dbReference type="InterPro" id="IPR051345">
    <property type="entry name" value="Importin_beta-like_NTR"/>
</dbReference>
<dbReference type="SUPFAM" id="SSF52540">
    <property type="entry name" value="P-loop containing nucleoside triphosphate hydrolases"/>
    <property type="match status" value="1"/>
</dbReference>
<protein>
    <recommendedName>
        <fullName evidence="3">Septin-type G domain-containing protein</fullName>
    </recommendedName>
</protein>
<feature type="non-terminal residue" evidence="4">
    <location>
        <position position="1"/>
    </location>
</feature>
<evidence type="ECO:0000256" key="1">
    <source>
        <dbReference type="RuleBase" id="RU004560"/>
    </source>
</evidence>
<dbReference type="OrthoDB" id="435593at2759"/>
<dbReference type="GO" id="GO:0006606">
    <property type="term" value="P:protein import into nucleus"/>
    <property type="evidence" value="ECO:0007669"/>
    <property type="project" value="UniProtKB-ARBA"/>
</dbReference>
<dbReference type="InterPro" id="IPR011989">
    <property type="entry name" value="ARM-like"/>
</dbReference>
<evidence type="ECO:0000313" key="4">
    <source>
        <dbReference type="EMBL" id="KAJ2927160.1"/>
    </source>
</evidence>